<gene>
    <name evidence="2" type="ORF">Sradi_4966100</name>
</gene>
<keyword evidence="1" id="KW-1133">Transmembrane helix</keyword>
<evidence type="ECO:0000313" key="2">
    <source>
        <dbReference type="EMBL" id="KAL0329794.1"/>
    </source>
</evidence>
<feature type="transmembrane region" description="Helical" evidence="1">
    <location>
        <begin position="315"/>
        <end position="335"/>
    </location>
</feature>
<feature type="transmembrane region" description="Helical" evidence="1">
    <location>
        <begin position="71"/>
        <end position="97"/>
    </location>
</feature>
<name>A0AAW2ME30_SESRA</name>
<dbReference type="EMBL" id="JACGWJ010000022">
    <property type="protein sequence ID" value="KAL0329794.1"/>
    <property type="molecule type" value="Genomic_DNA"/>
</dbReference>
<feature type="transmembrane region" description="Helical" evidence="1">
    <location>
        <begin position="248"/>
        <end position="265"/>
    </location>
</feature>
<feature type="transmembrane region" description="Helical" evidence="1">
    <location>
        <begin position="183"/>
        <end position="200"/>
    </location>
</feature>
<keyword evidence="1" id="KW-0472">Membrane</keyword>
<reference evidence="2" key="2">
    <citation type="journal article" date="2024" name="Plant">
        <title>Genomic evolution and insights into agronomic trait innovations of Sesamum species.</title>
        <authorList>
            <person name="Miao H."/>
            <person name="Wang L."/>
            <person name="Qu L."/>
            <person name="Liu H."/>
            <person name="Sun Y."/>
            <person name="Le M."/>
            <person name="Wang Q."/>
            <person name="Wei S."/>
            <person name="Zheng Y."/>
            <person name="Lin W."/>
            <person name="Duan Y."/>
            <person name="Cao H."/>
            <person name="Xiong S."/>
            <person name="Wang X."/>
            <person name="Wei L."/>
            <person name="Li C."/>
            <person name="Ma Q."/>
            <person name="Ju M."/>
            <person name="Zhao R."/>
            <person name="Li G."/>
            <person name="Mu C."/>
            <person name="Tian Q."/>
            <person name="Mei H."/>
            <person name="Zhang T."/>
            <person name="Gao T."/>
            <person name="Zhang H."/>
        </authorList>
    </citation>
    <scope>NUCLEOTIDE SEQUENCE</scope>
    <source>
        <strain evidence="2">G02</strain>
    </source>
</reference>
<reference evidence="2" key="1">
    <citation type="submission" date="2020-06" db="EMBL/GenBank/DDBJ databases">
        <authorList>
            <person name="Li T."/>
            <person name="Hu X."/>
            <person name="Zhang T."/>
            <person name="Song X."/>
            <person name="Zhang H."/>
            <person name="Dai N."/>
            <person name="Sheng W."/>
            <person name="Hou X."/>
            <person name="Wei L."/>
        </authorList>
    </citation>
    <scope>NUCLEOTIDE SEQUENCE</scope>
    <source>
        <strain evidence="2">G02</strain>
        <tissue evidence="2">Leaf</tissue>
    </source>
</reference>
<keyword evidence="1" id="KW-0812">Transmembrane</keyword>
<accession>A0AAW2ME30</accession>
<feature type="transmembrane region" description="Helical" evidence="1">
    <location>
        <begin position="133"/>
        <end position="155"/>
    </location>
</feature>
<dbReference type="AlphaFoldDB" id="A0AAW2ME30"/>
<feature type="transmembrane region" description="Helical" evidence="1">
    <location>
        <begin position="277"/>
        <end position="303"/>
    </location>
</feature>
<sequence>MVVLLLLGSYQHHVLTSRILRSGQNRSLQLSFPGRHVSLKHSLAVSCCHSSSYALIFRPQSKVILELRYLWVLYGGLPVIAFSATDGILTWGCLLWAMIKFSAWLFSFPELSFFADRCTLFLVYAFFHSDFFPWMWFPVSTFINFFLVPFGGYYLTREQKAGICIHMAVESSLYLVRGGSTKFFPVLVLLISLFTSAFWAELFGLDPLSCVSGSPLSGDVRFQNLLSLARKRLPDTFRVSKDKKTWKFFEFAVGIVATVLFQNFFRLTSFSQVEAFLYLAVVWMANLALLGVSCDFGVFNFLLGNVIVGCTASQFGLLQGPTWLACGASLLLFGLRLKLESLRFLDSGGEHAGLTLPFVDRGGELARLISPNVYSRGDDAKVILW</sequence>
<organism evidence="2">
    <name type="scientific">Sesamum radiatum</name>
    <name type="common">Black benniseed</name>
    <dbReference type="NCBI Taxonomy" id="300843"/>
    <lineage>
        <taxon>Eukaryota</taxon>
        <taxon>Viridiplantae</taxon>
        <taxon>Streptophyta</taxon>
        <taxon>Embryophyta</taxon>
        <taxon>Tracheophyta</taxon>
        <taxon>Spermatophyta</taxon>
        <taxon>Magnoliopsida</taxon>
        <taxon>eudicotyledons</taxon>
        <taxon>Gunneridae</taxon>
        <taxon>Pentapetalae</taxon>
        <taxon>asterids</taxon>
        <taxon>lamiids</taxon>
        <taxon>Lamiales</taxon>
        <taxon>Pedaliaceae</taxon>
        <taxon>Sesamum</taxon>
    </lineage>
</organism>
<comment type="caution">
    <text evidence="2">The sequence shown here is derived from an EMBL/GenBank/DDBJ whole genome shotgun (WGS) entry which is preliminary data.</text>
</comment>
<evidence type="ECO:0000256" key="1">
    <source>
        <dbReference type="SAM" id="Phobius"/>
    </source>
</evidence>
<protein>
    <submittedName>
        <fullName evidence="2">Uncharacterized protein</fullName>
    </submittedName>
</protein>
<proteinExistence type="predicted"/>